<keyword evidence="1" id="KW-0732">Signal</keyword>
<dbReference type="GeneID" id="112692371"/>
<evidence type="ECO:0000313" key="2">
    <source>
        <dbReference type="EMBL" id="MBY75281.1"/>
    </source>
</evidence>
<feature type="signal peptide" evidence="1">
    <location>
        <begin position="1"/>
        <end position="19"/>
    </location>
</feature>
<protein>
    <submittedName>
        <fullName evidence="4">Uncharacterized protein LOC112692371</fullName>
    </submittedName>
</protein>
<accession>A0A2S2QCB3</accession>
<evidence type="ECO:0000256" key="1">
    <source>
        <dbReference type="SAM" id="SignalP"/>
    </source>
</evidence>
<name>A0A2S2QCB3_9HEMI</name>
<reference evidence="4" key="2">
    <citation type="submission" date="2025-04" db="UniProtKB">
        <authorList>
            <consortium name="RefSeq"/>
        </authorList>
    </citation>
    <scope>IDENTIFICATION</scope>
    <source>
        <tissue evidence="4">Whole body</tissue>
    </source>
</reference>
<dbReference type="Proteomes" id="UP000694846">
    <property type="component" value="Unplaced"/>
</dbReference>
<organism evidence="2">
    <name type="scientific">Sipha flava</name>
    <name type="common">yellow sugarcane aphid</name>
    <dbReference type="NCBI Taxonomy" id="143950"/>
    <lineage>
        <taxon>Eukaryota</taxon>
        <taxon>Metazoa</taxon>
        <taxon>Ecdysozoa</taxon>
        <taxon>Arthropoda</taxon>
        <taxon>Hexapoda</taxon>
        <taxon>Insecta</taxon>
        <taxon>Pterygota</taxon>
        <taxon>Neoptera</taxon>
        <taxon>Paraneoptera</taxon>
        <taxon>Hemiptera</taxon>
        <taxon>Sternorrhyncha</taxon>
        <taxon>Aphidomorpha</taxon>
        <taxon>Aphidoidea</taxon>
        <taxon>Aphididae</taxon>
        <taxon>Sipha</taxon>
    </lineage>
</organism>
<proteinExistence type="predicted"/>
<evidence type="ECO:0000313" key="3">
    <source>
        <dbReference type="Proteomes" id="UP000694846"/>
    </source>
</evidence>
<dbReference type="RefSeq" id="XP_025422815.1">
    <property type="nucleotide sequence ID" value="XM_025567030.1"/>
</dbReference>
<keyword evidence="3" id="KW-1185">Reference proteome</keyword>
<dbReference type="AlphaFoldDB" id="A0A2S2QCB3"/>
<gene>
    <name evidence="4" type="primary">LOC112692371</name>
    <name evidence="2" type="ORF">g.184483</name>
</gene>
<sequence>MNFLSICKWIIFSAVYCYSKPCISEVFDDHTYKELNITDPDITAVRITRKPFVIFDGFYTEPYTDIIVPTARPVRENKLKSALEKLNNYYKQYTAKIQKK</sequence>
<reference evidence="2" key="1">
    <citation type="submission" date="2018-04" db="EMBL/GenBank/DDBJ databases">
        <title>Transcriptome assembly of Sipha flava.</title>
        <authorList>
            <person name="Scully E.D."/>
            <person name="Geib S.M."/>
            <person name="Palmer N.A."/>
            <person name="Koch K."/>
            <person name="Bradshaw J."/>
            <person name="Heng-Moss T."/>
            <person name="Sarath G."/>
        </authorList>
    </citation>
    <scope>NUCLEOTIDE SEQUENCE</scope>
</reference>
<dbReference type="EMBL" id="GGMS01006078">
    <property type="protein sequence ID" value="MBY75281.1"/>
    <property type="molecule type" value="Transcribed_RNA"/>
</dbReference>
<evidence type="ECO:0000313" key="4">
    <source>
        <dbReference type="RefSeq" id="XP_025422815.1"/>
    </source>
</evidence>
<feature type="chain" id="PRO_5044579117" evidence="1">
    <location>
        <begin position="20"/>
        <end position="100"/>
    </location>
</feature>